<evidence type="ECO:0000259" key="2">
    <source>
        <dbReference type="SMART" id="SM00867"/>
    </source>
</evidence>
<dbReference type="SMART" id="SM00867">
    <property type="entry name" value="YceI"/>
    <property type="match status" value="1"/>
</dbReference>
<dbReference type="PANTHER" id="PTHR34406">
    <property type="entry name" value="PROTEIN YCEI"/>
    <property type="match status" value="1"/>
</dbReference>
<name>E8X1Y6_GRATM</name>
<dbReference type="AlphaFoldDB" id="E8X1Y6"/>
<protein>
    <submittedName>
        <fullName evidence="3">YceI family protein</fullName>
    </submittedName>
</protein>
<dbReference type="Proteomes" id="UP000000343">
    <property type="component" value="Chromosome"/>
</dbReference>
<evidence type="ECO:0000313" key="3">
    <source>
        <dbReference type="EMBL" id="ADW69147.1"/>
    </source>
</evidence>
<dbReference type="EMBL" id="CP002480">
    <property type="protein sequence ID" value="ADW69147.1"/>
    <property type="molecule type" value="Genomic_DNA"/>
</dbReference>
<evidence type="ECO:0000313" key="4">
    <source>
        <dbReference type="Proteomes" id="UP000000343"/>
    </source>
</evidence>
<dbReference type="Pfam" id="PF04264">
    <property type="entry name" value="YceI"/>
    <property type="match status" value="1"/>
</dbReference>
<feature type="chain" id="PRO_5003230574" evidence="1">
    <location>
        <begin position="50"/>
        <end position="219"/>
    </location>
</feature>
<dbReference type="InterPro" id="IPR007372">
    <property type="entry name" value="Lipid/polyisoprenoid-bd_YceI"/>
</dbReference>
<dbReference type="KEGG" id="acm:AciX9_2103"/>
<dbReference type="PaxDb" id="1198114-AciX9_2103"/>
<organism evidence="4">
    <name type="scientific">Granulicella tundricola (strain ATCC BAA-1859 / DSM 23138 / MP5ACTX9)</name>
    <dbReference type="NCBI Taxonomy" id="1198114"/>
    <lineage>
        <taxon>Bacteria</taxon>
        <taxon>Pseudomonadati</taxon>
        <taxon>Acidobacteriota</taxon>
        <taxon>Terriglobia</taxon>
        <taxon>Terriglobales</taxon>
        <taxon>Acidobacteriaceae</taxon>
        <taxon>Granulicella</taxon>
    </lineage>
</organism>
<sequence>MPTNRSQPGNSTLRWNGTSSEILKGTNMKLLNTATLLAAALTLSTAAHAQATAWTIDSAHSGVNFEIRHLGVSNVRGSFHKVTGTINLDEKNITHSSVEATIDTTTVNTDEPKRDDHLKSAEFFNVAQFPTMTFKSTSFTNVGGKLKMTGNLTLDGVTKPVTLDVDGPAAPQKGMGGKTVSGFSASGVIHRAEFNFGQKYTAPMLGDDVKFTIDIEMGK</sequence>
<dbReference type="InterPro" id="IPR036761">
    <property type="entry name" value="TTHA0802/YceI-like_sf"/>
</dbReference>
<dbReference type="SUPFAM" id="SSF101874">
    <property type="entry name" value="YceI-like"/>
    <property type="match status" value="1"/>
</dbReference>
<dbReference type="HOGENOM" id="CLU_071003_3_0_0"/>
<dbReference type="Gene3D" id="2.40.128.110">
    <property type="entry name" value="Lipid/polyisoprenoid-binding, YceI-like"/>
    <property type="match status" value="1"/>
</dbReference>
<dbReference type="eggNOG" id="COG2353">
    <property type="taxonomic scope" value="Bacteria"/>
</dbReference>
<keyword evidence="1" id="KW-0732">Signal</keyword>
<gene>
    <name evidence="3" type="ordered locus">AciX9_2103</name>
</gene>
<accession>E8X1Y6</accession>
<feature type="signal peptide" evidence="1">
    <location>
        <begin position="1"/>
        <end position="49"/>
    </location>
</feature>
<feature type="domain" description="Lipid/polyisoprenoid-binding YceI-like" evidence="2">
    <location>
        <begin position="53"/>
        <end position="218"/>
    </location>
</feature>
<proteinExistence type="predicted"/>
<dbReference type="PANTHER" id="PTHR34406:SF1">
    <property type="entry name" value="PROTEIN YCEI"/>
    <property type="match status" value="1"/>
</dbReference>
<keyword evidence="4" id="KW-1185">Reference proteome</keyword>
<reference evidence="4" key="1">
    <citation type="submission" date="2011-01" db="EMBL/GenBank/DDBJ databases">
        <title>Complete sequence of chromosome of Acidobacterium sp. MP5ACTX9.</title>
        <authorList>
            <consortium name="US DOE Joint Genome Institute"/>
            <person name="Lucas S."/>
            <person name="Copeland A."/>
            <person name="Lapidus A."/>
            <person name="Cheng J.-F."/>
            <person name="Goodwin L."/>
            <person name="Pitluck S."/>
            <person name="Teshima H."/>
            <person name="Detter J.C."/>
            <person name="Han C."/>
            <person name="Tapia R."/>
            <person name="Land M."/>
            <person name="Hauser L."/>
            <person name="Kyrpides N."/>
            <person name="Ivanova N."/>
            <person name="Ovchinnikova G."/>
            <person name="Pagani I."/>
            <person name="Rawat S.R."/>
            <person name="Mannisto M."/>
            <person name="Haggblom M.M."/>
            <person name="Woyke T."/>
        </authorList>
    </citation>
    <scope>NUCLEOTIDE SEQUENCE [LARGE SCALE GENOMIC DNA]</scope>
    <source>
        <strain evidence="4">MP5ACTX9</strain>
    </source>
</reference>
<evidence type="ECO:0000256" key="1">
    <source>
        <dbReference type="SAM" id="SignalP"/>
    </source>
</evidence>